<dbReference type="AlphaFoldDB" id="A0AAE1XKD7"/>
<organism evidence="1 2">
    <name type="scientific">Sesamum alatum</name>
    <dbReference type="NCBI Taxonomy" id="300844"/>
    <lineage>
        <taxon>Eukaryota</taxon>
        <taxon>Viridiplantae</taxon>
        <taxon>Streptophyta</taxon>
        <taxon>Embryophyta</taxon>
        <taxon>Tracheophyta</taxon>
        <taxon>Spermatophyta</taxon>
        <taxon>Magnoliopsida</taxon>
        <taxon>eudicotyledons</taxon>
        <taxon>Gunneridae</taxon>
        <taxon>Pentapetalae</taxon>
        <taxon>asterids</taxon>
        <taxon>lamiids</taxon>
        <taxon>Lamiales</taxon>
        <taxon>Pedaliaceae</taxon>
        <taxon>Sesamum</taxon>
    </lineage>
</organism>
<name>A0AAE1XKD7_9LAMI</name>
<reference evidence="1" key="2">
    <citation type="journal article" date="2024" name="Plant">
        <title>Genomic evolution and insights into agronomic trait innovations of Sesamum species.</title>
        <authorList>
            <person name="Miao H."/>
            <person name="Wang L."/>
            <person name="Qu L."/>
            <person name="Liu H."/>
            <person name="Sun Y."/>
            <person name="Le M."/>
            <person name="Wang Q."/>
            <person name="Wei S."/>
            <person name="Zheng Y."/>
            <person name="Lin W."/>
            <person name="Duan Y."/>
            <person name="Cao H."/>
            <person name="Xiong S."/>
            <person name="Wang X."/>
            <person name="Wei L."/>
            <person name="Li C."/>
            <person name="Ma Q."/>
            <person name="Ju M."/>
            <person name="Zhao R."/>
            <person name="Li G."/>
            <person name="Mu C."/>
            <person name="Tian Q."/>
            <person name="Mei H."/>
            <person name="Zhang T."/>
            <person name="Gao T."/>
            <person name="Zhang H."/>
        </authorList>
    </citation>
    <scope>NUCLEOTIDE SEQUENCE</scope>
    <source>
        <strain evidence="1">3651</strain>
    </source>
</reference>
<gene>
    <name evidence="1" type="ORF">Salat_2746000</name>
</gene>
<reference evidence="1" key="1">
    <citation type="submission" date="2020-06" db="EMBL/GenBank/DDBJ databases">
        <authorList>
            <person name="Li T."/>
            <person name="Hu X."/>
            <person name="Zhang T."/>
            <person name="Song X."/>
            <person name="Zhang H."/>
            <person name="Dai N."/>
            <person name="Sheng W."/>
            <person name="Hou X."/>
            <person name="Wei L."/>
        </authorList>
    </citation>
    <scope>NUCLEOTIDE SEQUENCE</scope>
    <source>
        <strain evidence="1">3651</strain>
        <tissue evidence="1">Leaf</tissue>
    </source>
</reference>
<accession>A0AAE1XKD7</accession>
<keyword evidence="2" id="KW-1185">Reference proteome</keyword>
<evidence type="ECO:0000313" key="1">
    <source>
        <dbReference type="EMBL" id="KAK4413334.1"/>
    </source>
</evidence>
<sequence length="106" mass="11948">MWIGYGPSKRVNGSPICHSLVVFEIKAKLKDLTNSEHTHSLYEIATWKFGLILESYLCDFMFCGEILESFEFAGHPVAEFGVLGCSLEISAFNGNFPVKRDILKRT</sequence>
<dbReference type="Proteomes" id="UP001293254">
    <property type="component" value="Unassembled WGS sequence"/>
</dbReference>
<proteinExistence type="predicted"/>
<dbReference type="EMBL" id="JACGWO010000012">
    <property type="protein sequence ID" value="KAK4413334.1"/>
    <property type="molecule type" value="Genomic_DNA"/>
</dbReference>
<evidence type="ECO:0000313" key="2">
    <source>
        <dbReference type="Proteomes" id="UP001293254"/>
    </source>
</evidence>
<protein>
    <submittedName>
        <fullName evidence="1">Uncharacterized protein</fullName>
    </submittedName>
</protein>
<comment type="caution">
    <text evidence="1">The sequence shown here is derived from an EMBL/GenBank/DDBJ whole genome shotgun (WGS) entry which is preliminary data.</text>
</comment>